<dbReference type="EMBL" id="CABPRJ010002423">
    <property type="protein sequence ID" value="VVC45967.1"/>
    <property type="molecule type" value="Genomic_DNA"/>
</dbReference>
<organism evidence="1 2">
    <name type="scientific">Cinara cedri</name>
    <dbReference type="NCBI Taxonomy" id="506608"/>
    <lineage>
        <taxon>Eukaryota</taxon>
        <taxon>Metazoa</taxon>
        <taxon>Ecdysozoa</taxon>
        <taxon>Arthropoda</taxon>
        <taxon>Hexapoda</taxon>
        <taxon>Insecta</taxon>
        <taxon>Pterygota</taxon>
        <taxon>Neoptera</taxon>
        <taxon>Paraneoptera</taxon>
        <taxon>Hemiptera</taxon>
        <taxon>Sternorrhyncha</taxon>
        <taxon>Aphidomorpha</taxon>
        <taxon>Aphidoidea</taxon>
        <taxon>Aphididae</taxon>
        <taxon>Lachninae</taxon>
        <taxon>Cinara</taxon>
    </lineage>
</organism>
<proteinExistence type="predicted"/>
<protein>
    <submittedName>
        <fullName evidence="1">Uncharacterized protein</fullName>
    </submittedName>
</protein>
<dbReference type="Proteomes" id="UP000325440">
    <property type="component" value="Unassembled WGS sequence"/>
</dbReference>
<evidence type="ECO:0000313" key="1">
    <source>
        <dbReference type="EMBL" id="VVC45967.1"/>
    </source>
</evidence>
<gene>
    <name evidence="1" type="ORF">CINCED_3A009908</name>
</gene>
<accession>A0A5E4NQ82</accession>
<keyword evidence="2" id="KW-1185">Reference proteome</keyword>
<dbReference type="AlphaFoldDB" id="A0A5E4NQ82"/>
<dbReference type="OrthoDB" id="6600976at2759"/>
<name>A0A5E4NQ82_9HEMI</name>
<reference evidence="1 2" key="1">
    <citation type="submission" date="2019-08" db="EMBL/GenBank/DDBJ databases">
        <authorList>
            <person name="Alioto T."/>
            <person name="Alioto T."/>
            <person name="Gomez Garrido J."/>
        </authorList>
    </citation>
    <scope>NUCLEOTIDE SEQUENCE [LARGE SCALE GENOMIC DNA]</scope>
</reference>
<evidence type="ECO:0000313" key="2">
    <source>
        <dbReference type="Proteomes" id="UP000325440"/>
    </source>
</evidence>
<sequence length="200" mass="23414">MESITVIPNSEEILHFRNTPITRLRSNLDKYTDSCEKLEEESLPGKEEFYSTLTEKNVEETECEHAKNVWTHFNSRIIGEYSGYLYLKIDMMMLTDVFENFCDMCMTTHNLDPAYYTLYDAEIQFQLHTWWFGSGGYTVCKANNHTVPTMIKQKTIHGLYTRTVQPTLDVLKDLNDTLPIGRVYDFDITYLGNLHNEHNN</sequence>